<dbReference type="SUPFAM" id="SSF56112">
    <property type="entry name" value="Protein kinase-like (PK-like)"/>
    <property type="match status" value="1"/>
</dbReference>
<reference evidence="7" key="1">
    <citation type="submission" date="2019-04" db="EMBL/GenBank/DDBJ databases">
        <authorList>
            <consortium name="Science for Life Laboratories"/>
        </authorList>
    </citation>
    <scope>NUCLEOTIDE SEQUENCE</scope>
    <source>
        <strain evidence="7">MBLW1</strain>
    </source>
</reference>
<keyword evidence="4" id="KW-0067">ATP-binding</keyword>
<dbReference type="PROSITE" id="PS50011">
    <property type="entry name" value="PROTEIN_KINASE_DOM"/>
    <property type="match status" value="1"/>
</dbReference>
<evidence type="ECO:0000256" key="3">
    <source>
        <dbReference type="ARBA" id="ARBA00022777"/>
    </source>
</evidence>
<keyword evidence="3 7" id="KW-0418">Kinase</keyword>
<evidence type="ECO:0000256" key="2">
    <source>
        <dbReference type="ARBA" id="ARBA00022741"/>
    </source>
</evidence>
<dbReference type="GO" id="GO:0005524">
    <property type="term" value="F:ATP binding"/>
    <property type="evidence" value="ECO:0007669"/>
    <property type="project" value="UniProtKB-KW"/>
</dbReference>
<evidence type="ECO:0000313" key="8">
    <source>
        <dbReference type="Proteomes" id="UP000464378"/>
    </source>
</evidence>
<organism evidence="7">
    <name type="scientific">Tuwongella immobilis</name>
    <dbReference type="NCBI Taxonomy" id="692036"/>
    <lineage>
        <taxon>Bacteria</taxon>
        <taxon>Pseudomonadati</taxon>
        <taxon>Planctomycetota</taxon>
        <taxon>Planctomycetia</taxon>
        <taxon>Gemmatales</taxon>
        <taxon>Gemmataceae</taxon>
        <taxon>Tuwongella</taxon>
    </lineage>
</organism>
<dbReference type="SMART" id="SM00220">
    <property type="entry name" value="S_TKc"/>
    <property type="match status" value="1"/>
</dbReference>
<dbReference type="Gene3D" id="1.10.510.10">
    <property type="entry name" value="Transferase(Phosphotransferase) domain 1"/>
    <property type="match status" value="1"/>
</dbReference>
<keyword evidence="7" id="KW-0723">Serine/threonine-protein kinase</keyword>
<dbReference type="GO" id="GO:0004674">
    <property type="term" value="F:protein serine/threonine kinase activity"/>
    <property type="evidence" value="ECO:0007669"/>
    <property type="project" value="UniProtKB-KW"/>
</dbReference>
<dbReference type="InterPro" id="IPR011009">
    <property type="entry name" value="Kinase-like_dom_sf"/>
</dbReference>
<dbReference type="KEGG" id="tim:GMBLW1_04250"/>
<dbReference type="CDD" id="cd14014">
    <property type="entry name" value="STKc_PknB_like"/>
    <property type="match status" value="1"/>
</dbReference>
<feature type="compositionally biased region" description="Polar residues" evidence="5">
    <location>
        <begin position="465"/>
        <end position="493"/>
    </location>
</feature>
<dbReference type="InterPro" id="IPR000719">
    <property type="entry name" value="Prot_kinase_dom"/>
</dbReference>
<dbReference type="PROSITE" id="PS00108">
    <property type="entry name" value="PROTEIN_KINASE_ST"/>
    <property type="match status" value="1"/>
</dbReference>
<proteinExistence type="predicted"/>
<evidence type="ECO:0000256" key="5">
    <source>
        <dbReference type="SAM" id="MobiDB-lite"/>
    </source>
</evidence>
<dbReference type="AlphaFoldDB" id="A0A6C2YRC0"/>
<evidence type="ECO:0000256" key="1">
    <source>
        <dbReference type="ARBA" id="ARBA00022679"/>
    </source>
</evidence>
<feature type="region of interest" description="Disordered" evidence="5">
    <location>
        <begin position="457"/>
        <end position="523"/>
    </location>
</feature>
<keyword evidence="2" id="KW-0547">Nucleotide-binding</keyword>
<dbReference type="PANTHER" id="PTHR43289">
    <property type="entry name" value="MITOGEN-ACTIVATED PROTEIN KINASE KINASE KINASE 20-RELATED"/>
    <property type="match status" value="1"/>
</dbReference>
<dbReference type="Gene3D" id="3.30.200.20">
    <property type="entry name" value="Phosphorylase Kinase, domain 1"/>
    <property type="match status" value="1"/>
</dbReference>
<dbReference type="Proteomes" id="UP000464378">
    <property type="component" value="Chromosome"/>
</dbReference>
<dbReference type="Pfam" id="PF00069">
    <property type="entry name" value="Pkinase"/>
    <property type="match status" value="1"/>
</dbReference>
<sequence>MPRTKILIETLSRLPELTTPILESARRWWQSEGEPGEEFLTFLIRRGVISEAAPIMLEMAEDGIIQSIDPRRLITYNGIDQLIDRSEQFPPPISALPPAPPTPPVAPAPTPAPSQRPTQSERITEPASSPPVLPSASSESTIPVRSVDEVSQPDLRQTPPIGSTQPAKSDQSPTAIGSTLGRCLLLEKVGEGGAGSVYRALHRTLNIPVAVKVFRRSVMESGPDTFNQFRAEARLLAQLNHPNVVRVWDFEDDPQYPFLVLEFVEGLTLAELIAHSGRVQPEPCVALMIQVCMGLKAAQQLGIVHRDVKPANVLITRQGDAKLADLGLAVVVAGKLAGDPQLGPSGGLAGTAAYMSPEQALGSQTVDHRSDIYALGATFYHAITGEMPFTGKRTTELLMKQVNETPRAPHVVVPELDPMVTDIIMKMMAKDPNERFANYDELIAKLQELRTRIAQGGLFPPAQQPPSFARQSISSYPGISKTVSDSESRSAGSSMWKAIRRTFSRKKPDDSGGGDTDSSMSGR</sequence>
<evidence type="ECO:0000259" key="6">
    <source>
        <dbReference type="PROSITE" id="PS50011"/>
    </source>
</evidence>
<accession>A0A6C2YRC0</accession>
<feature type="compositionally biased region" description="Pro residues" evidence="5">
    <location>
        <begin position="89"/>
        <end position="114"/>
    </location>
</feature>
<protein>
    <recommendedName>
        <fullName evidence="6">Protein kinase domain-containing protein</fullName>
    </recommendedName>
</protein>
<evidence type="ECO:0000313" key="7">
    <source>
        <dbReference type="EMBL" id="VIP03535.1"/>
    </source>
</evidence>
<dbReference type="InParanoid" id="A0A6C2YRC0"/>
<dbReference type="PANTHER" id="PTHR43289:SF6">
    <property type="entry name" value="SERINE_THREONINE-PROTEIN KINASE NEKL-3"/>
    <property type="match status" value="1"/>
</dbReference>
<feature type="compositionally biased region" description="Polar residues" evidence="5">
    <location>
        <begin position="160"/>
        <end position="175"/>
    </location>
</feature>
<dbReference type="EMBL" id="LR586016">
    <property type="protein sequence ID" value="VIP03535.1"/>
    <property type="molecule type" value="Genomic_DNA"/>
</dbReference>
<gene>
    <name evidence="7" type="ORF">GMBLW1_04250</name>
</gene>
<feature type="domain" description="Protein kinase" evidence="6">
    <location>
        <begin position="183"/>
        <end position="449"/>
    </location>
</feature>
<keyword evidence="1" id="KW-0808">Transferase</keyword>
<dbReference type="EMBL" id="LR593887">
    <property type="protein sequence ID" value="VTS04438.1"/>
    <property type="molecule type" value="Genomic_DNA"/>
</dbReference>
<feature type="region of interest" description="Disordered" evidence="5">
    <location>
        <begin position="87"/>
        <end position="175"/>
    </location>
</feature>
<evidence type="ECO:0000256" key="4">
    <source>
        <dbReference type="ARBA" id="ARBA00022840"/>
    </source>
</evidence>
<name>A0A6C2YRC0_9BACT</name>
<keyword evidence="8" id="KW-1185">Reference proteome</keyword>
<dbReference type="InterPro" id="IPR008271">
    <property type="entry name" value="Ser/Thr_kinase_AS"/>
</dbReference>